<dbReference type="InParanoid" id="A0A7M7PAP7"/>
<dbReference type="KEGG" id="spu:115927292"/>
<dbReference type="GO" id="GO:0004190">
    <property type="term" value="F:aspartic-type endopeptidase activity"/>
    <property type="evidence" value="ECO:0007669"/>
    <property type="project" value="InterPro"/>
</dbReference>
<dbReference type="PROSITE" id="PS00141">
    <property type="entry name" value="ASP_PROTEASE"/>
    <property type="match status" value="1"/>
</dbReference>
<dbReference type="GeneID" id="115927292"/>
<organism evidence="1 2">
    <name type="scientific">Strongylocentrotus purpuratus</name>
    <name type="common">Purple sea urchin</name>
    <dbReference type="NCBI Taxonomy" id="7668"/>
    <lineage>
        <taxon>Eukaryota</taxon>
        <taxon>Metazoa</taxon>
        <taxon>Echinodermata</taxon>
        <taxon>Eleutherozoa</taxon>
        <taxon>Echinozoa</taxon>
        <taxon>Echinoidea</taxon>
        <taxon>Euechinoidea</taxon>
        <taxon>Echinacea</taxon>
        <taxon>Camarodonta</taxon>
        <taxon>Echinidea</taxon>
        <taxon>Strongylocentrotidae</taxon>
        <taxon>Strongylocentrotus</taxon>
    </lineage>
</organism>
<dbReference type="Proteomes" id="UP000007110">
    <property type="component" value="Unassembled WGS sequence"/>
</dbReference>
<dbReference type="OrthoDB" id="416987at2759"/>
<sequence>MTSTDESNLKFKRRGAKSRFTRFGKATEQLIDGGRSRAEAQKSFDKYEQAYHEVEDAHDKFTMTIKDEAEYDREDVWMEDVQNDFSKLQCKFIDYVKVDESASSSPTGEDTTVSVLPGHQGFAQESMSHFKIERPRLPKFSGDIREYCIFKSDFEHVIGSRCSSRDAMMILRSCLQGKPLQLIQGIGQDYAAAWEQLDTIYGDSRYVADTIISDISKFRPLKEGEDARFCDLVHLVRRSFNTLNEIGKQNDMNNSHMLAIIERKMCPDDRRLWFRDQDGSSETTLHSLMNWMAKEMRARMRSSAPLRSEAKSSIVNMVSTAEEKPSMNQSTKEFKCWVCKSYTGHWTDQCRDFISKSAPERWEMVKSSRACYSCLKKAGRDHVMSNCNRRRRCSESRNGVQCTWYHHPLLHTERSIVEEGGLVKQVGVATVIANECLLPVTIVDVISKRTMQQGNLLLDSGAEISLIRKGFAERLKLKGTPITITMVKIGRDEEVLQTLKYRIPIREAGKSTMPIMIDAIGIHCISGDITAVDLGLLSKKFGLKEQELKRGTGAVDLLVGIDHARLHGGEVREVGHLAARRSPVGWVVFGKGPTDRVSSSSVLHIKISSQVDLLPDNKILVTTEKRPERNEKYASAYKEQMREMEDLKFSRKLSEDEKDEKDEKDLQEYSEVKPEWSLSKRKILKQIAQVFDSLSFAAAFLIRAKIGIQSLLGKGYDWDEMLPEADQKWWIAFFKEMKELDEVKFERSLTPSTMIINHPMLCRFADASQNAFGACVYLRWQLENGDYDVRFADVSQNAFGACIYLRWPLDNGNDVMAKSRVAPLKKMTIPRLELQAAVMATRLFTTVMKELRLQVEQVMFMTDSRIVLPWVRRKRKRFKTFVAVRIAEVQSQSDPAQWRYVPGNQYPADDVSRGLPAAKLGHRWQQGSEFLYSTESEWPQDRHGRVAATTGKVRKQCCILQGHRLFRSSQPG</sequence>
<dbReference type="AlphaFoldDB" id="A0A7M7PAP7"/>
<dbReference type="OMA" id="WCKKTIF"/>
<dbReference type="EnsemblMetazoa" id="XM_030993033">
    <property type="protein sequence ID" value="XP_030848893"/>
    <property type="gene ID" value="LOC115927292"/>
</dbReference>
<accession>A0A7M7PAP7</accession>
<protein>
    <recommendedName>
        <fullName evidence="3">Peptidase A2 domain-containing protein</fullName>
    </recommendedName>
</protein>
<dbReference type="Pfam" id="PF05380">
    <property type="entry name" value="Peptidase_A17"/>
    <property type="match status" value="1"/>
</dbReference>
<dbReference type="InterPro" id="IPR001969">
    <property type="entry name" value="Aspartic_peptidase_AS"/>
</dbReference>
<dbReference type="GO" id="GO:0006508">
    <property type="term" value="P:proteolysis"/>
    <property type="evidence" value="ECO:0007669"/>
    <property type="project" value="InterPro"/>
</dbReference>
<keyword evidence="2" id="KW-1185">Reference proteome</keyword>
<dbReference type="InterPro" id="IPR005312">
    <property type="entry name" value="DUF1759"/>
</dbReference>
<reference evidence="1" key="2">
    <citation type="submission" date="2021-01" db="UniProtKB">
        <authorList>
            <consortium name="EnsemblMetazoa"/>
        </authorList>
    </citation>
    <scope>IDENTIFICATION</scope>
</reference>
<dbReference type="PANTHER" id="PTHR47331:SF1">
    <property type="entry name" value="GAG-LIKE PROTEIN"/>
    <property type="match status" value="1"/>
</dbReference>
<proteinExistence type="predicted"/>
<name>A0A7M7PAP7_STRPU</name>
<dbReference type="PANTHER" id="PTHR47331">
    <property type="entry name" value="PHD-TYPE DOMAIN-CONTAINING PROTEIN"/>
    <property type="match status" value="1"/>
</dbReference>
<evidence type="ECO:0000313" key="2">
    <source>
        <dbReference type="Proteomes" id="UP000007110"/>
    </source>
</evidence>
<reference evidence="2" key="1">
    <citation type="submission" date="2015-02" db="EMBL/GenBank/DDBJ databases">
        <title>Genome sequencing for Strongylocentrotus purpuratus.</title>
        <authorList>
            <person name="Murali S."/>
            <person name="Liu Y."/>
            <person name="Vee V."/>
            <person name="English A."/>
            <person name="Wang M."/>
            <person name="Skinner E."/>
            <person name="Han Y."/>
            <person name="Muzny D.M."/>
            <person name="Worley K.C."/>
            <person name="Gibbs R.A."/>
        </authorList>
    </citation>
    <scope>NUCLEOTIDE SEQUENCE</scope>
</reference>
<dbReference type="Pfam" id="PF03564">
    <property type="entry name" value="DUF1759"/>
    <property type="match status" value="1"/>
</dbReference>
<dbReference type="RefSeq" id="XP_030848893.1">
    <property type="nucleotide sequence ID" value="XM_030993033.1"/>
</dbReference>
<dbReference type="InterPro" id="IPR008042">
    <property type="entry name" value="Retrotrans_Pao"/>
</dbReference>
<evidence type="ECO:0000313" key="1">
    <source>
        <dbReference type="EnsemblMetazoa" id="XP_030848893"/>
    </source>
</evidence>
<evidence type="ECO:0008006" key="3">
    <source>
        <dbReference type="Google" id="ProtNLM"/>
    </source>
</evidence>